<accession>A0A1J1I5J5</accession>
<dbReference type="EMBL" id="CVRI01000038">
    <property type="protein sequence ID" value="CRK94198.1"/>
    <property type="molecule type" value="Genomic_DNA"/>
</dbReference>
<evidence type="ECO:0000313" key="1">
    <source>
        <dbReference type="EMBL" id="CRK94198.1"/>
    </source>
</evidence>
<dbReference type="Proteomes" id="UP000183832">
    <property type="component" value="Unassembled WGS sequence"/>
</dbReference>
<reference evidence="1 2" key="1">
    <citation type="submission" date="2015-04" db="EMBL/GenBank/DDBJ databases">
        <authorList>
            <person name="Syromyatnikov M.Y."/>
            <person name="Popov V.N."/>
        </authorList>
    </citation>
    <scope>NUCLEOTIDE SEQUENCE [LARGE SCALE GENOMIC DNA]</scope>
</reference>
<protein>
    <submittedName>
        <fullName evidence="1">CLUMA_CG007714, isoform A</fullName>
    </submittedName>
</protein>
<evidence type="ECO:0000313" key="2">
    <source>
        <dbReference type="Proteomes" id="UP000183832"/>
    </source>
</evidence>
<gene>
    <name evidence="1" type="ORF">CLUMA_CG007714</name>
</gene>
<sequence>MNESRKWGEKVINYVMRQANEIYYGSQAQNLVGRFFNAQRFASCLLLRMLLLFCFMSLECYSFTNDKKASKHFVNLSFSMTADRHFESTPCQTANPKMIYRICNDIKDGKGDKREIKQSHLIQQLFGVAIRLQKPQNLVNSLIDSPFSPCHSCLSSCHDKTTALRRPTLHWKFSYSFAVAEYLFFTAASTHEVFFFPHITAHKYFLKRRKNAEQKSSKNVKSKTRS</sequence>
<dbReference type="AlphaFoldDB" id="A0A1J1I5J5"/>
<keyword evidence="2" id="KW-1185">Reference proteome</keyword>
<name>A0A1J1I5J5_9DIPT</name>
<organism evidence="1 2">
    <name type="scientific">Clunio marinus</name>
    <dbReference type="NCBI Taxonomy" id="568069"/>
    <lineage>
        <taxon>Eukaryota</taxon>
        <taxon>Metazoa</taxon>
        <taxon>Ecdysozoa</taxon>
        <taxon>Arthropoda</taxon>
        <taxon>Hexapoda</taxon>
        <taxon>Insecta</taxon>
        <taxon>Pterygota</taxon>
        <taxon>Neoptera</taxon>
        <taxon>Endopterygota</taxon>
        <taxon>Diptera</taxon>
        <taxon>Nematocera</taxon>
        <taxon>Chironomoidea</taxon>
        <taxon>Chironomidae</taxon>
        <taxon>Clunio</taxon>
    </lineage>
</organism>
<proteinExistence type="predicted"/>